<evidence type="ECO:0000313" key="1">
    <source>
        <dbReference type="EMBL" id="MPM62531.1"/>
    </source>
</evidence>
<reference evidence="1" key="1">
    <citation type="submission" date="2019-08" db="EMBL/GenBank/DDBJ databases">
        <authorList>
            <person name="Kucharzyk K."/>
            <person name="Murdoch R.W."/>
            <person name="Higgins S."/>
            <person name="Loffler F."/>
        </authorList>
    </citation>
    <scope>NUCLEOTIDE SEQUENCE</scope>
</reference>
<sequence>MMQIGAGVVGARVTVATVLERDEGAPVGRGGDVVAAVRGVDGGVSGDPARVDAVEGVDSRGDRGEEIVRFADAEQMPRLVLRQLRGAPGDDLTEPLLFQCTADTVAVEVLTIGLGRQQPAASLPAQVFVLRTPHHTEQRLIRTMGALRGQFAVGHQAPLSPGLGPLYRGFLVPAGVQQSGQLVEREDDVCPELMLHRHADLGGEAMPVAVDR</sequence>
<accession>A0A645BD06</accession>
<proteinExistence type="predicted"/>
<protein>
    <submittedName>
        <fullName evidence="1">Uncharacterized protein</fullName>
    </submittedName>
</protein>
<gene>
    <name evidence="1" type="ORF">SDC9_109404</name>
</gene>
<comment type="caution">
    <text evidence="1">The sequence shown here is derived from an EMBL/GenBank/DDBJ whole genome shotgun (WGS) entry which is preliminary data.</text>
</comment>
<organism evidence="1">
    <name type="scientific">bioreactor metagenome</name>
    <dbReference type="NCBI Taxonomy" id="1076179"/>
    <lineage>
        <taxon>unclassified sequences</taxon>
        <taxon>metagenomes</taxon>
        <taxon>ecological metagenomes</taxon>
    </lineage>
</organism>
<dbReference type="AlphaFoldDB" id="A0A645BD06"/>
<name>A0A645BD06_9ZZZZ</name>
<dbReference type="EMBL" id="VSSQ01018913">
    <property type="protein sequence ID" value="MPM62531.1"/>
    <property type="molecule type" value="Genomic_DNA"/>
</dbReference>